<dbReference type="GO" id="GO:0004631">
    <property type="term" value="F:phosphomevalonate kinase activity"/>
    <property type="evidence" value="ECO:0007669"/>
    <property type="project" value="UniProtKB-EC"/>
</dbReference>
<organism evidence="9 10">
    <name type="scientific">Streptococcus suis (strain GZ1)</name>
    <dbReference type="NCBI Taxonomy" id="423211"/>
    <lineage>
        <taxon>Bacteria</taxon>
        <taxon>Bacillati</taxon>
        <taxon>Bacillota</taxon>
        <taxon>Bacilli</taxon>
        <taxon>Lactobacillales</taxon>
        <taxon>Streptococcaceae</taxon>
        <taxon>Streptococcus</taxon>
    </lineage>
</organism>
<feature type="domain" description="GHMP kinase N-terminal" evidence="7">
    <location>
        <begin position="112"/>
        <end position="192"/>
    </location>
</feature>
<dbReference type="InterPro" id="IPR005917">
    <property type="entry name" value="Pmev_kinase_bact"/>
</dbReference>
<dbReference type="EC" id="2.7.4.2" evidence="2"/>
<dbReference type="PANTHER" id="PTHR31814">
    <property type="match status" value="1"/>
</dbReference>
<dbReference type="Gene3D" id="3.30.70.890">
    <property type="entry name" value="GHMP kinase, C-terminal domain"/>
    <property type="match status" value="1"/>
</dbReference>
<dbReference type="InterPro" id="IPR035102">
    <property type="entry name" value="Phosphomevalonate_kinase"/>
</dbReference>
<dbReference type="KEGG" id="ssw:SSGZ1_0267"/>
<dbReference type="SUPFAM" id="SSF55060">
    <property type="entry name" value="GHMP Kinase, C-terminal domain"/>
    <property type="match status" value="1"/>
</dbReference>
<evidence type="ECO:0000256" key="3">
    <source>
        <dbReference type="ARBA" id="ARBA00022679"/>
    </source>
</evidence>
<dbReference type="GO" id="GO:0019287">
    <property type="term" value="P:isopentenyl diphosphate biosynthetic process, mevalonate pathway"/>
    <property type="evidence" value="ECO:0007669"/>
    <property type="project" value="UniProtKB-UniPathway"/>
</dbReference>
<evidence type="ECO:0000259" key="7">
    <source>
        <dbReference type="Pfam" id="PF00288"/>
    </source>
</evidence>
<evidence type="ECO:0000256" key="1">
    <source>
        <dbReference type="ARBA" id="ARBA00005017"/>
    </source>
</evidence>
<comment type="pathway">
    <text evidence="1">Isoprenoid biosynthesis; isopentenyl diphosphate biosynthesis via mevalonate pathway; isopentenyl diphosphate from (R)-mevalonate: step 2/3.</text>
</comment>
<protein>
    <recommendedName>
        <fullName evidence="2">phosphomevalonate kinase</fullName>
        <ecNumber evidence="2">2.7.4.2</ecNumber>
    </recommendedName>
</protein>
<dbReference type="AlphaFoldDB" id="D5AFW7"/>
<feature type="domain" description="GHMP kinase C-terminal" evidence="8">
    <location>
        <begin position="293"/>
        <end position="367"/>
    </location>
</feature>
<keyword evidence="4" id="KW-0547">Nucleotide-binding</keyword>
<evidence type="ECO:0000256" key="5">
    <source>
        <dbReference type="ARBA" id="ARBA00022777"/>
    </source>
</evidence>
<dbReference type="UniPathway" id="UPA00057">
    <property type="reaction ID" value="UER00099"/>
</dbReference>
<dbReference type="EMBL" id="CP000837">
    <property type="protein sequence ID" value="ADE30732.1"/>
    <property type="molecule type" value="Genomic_DNA"/>
</dbReference>
<dbReference type="InterPro" id="IPR006204">
    <property type="entry name" value="GHMP_kinase_N_dom"/>
</dbReference>
<keyword evidence="6" id="KW-0067">ATP-binding</keyword>
<keyword evidence="5 9" id="KW-0418">Kinase</keyword>
<dbReference type="Pfam" id="PF00288">
    <property type="entry name" value="GHMP_kinases_N"/>
    <property type="match status" value="1"/>
</dbReference>
<dbReference type="InterPro" id="IPR013750">
    <property type="entry name" value="GHMP_kinase_C_dom"/>
</dbReference>
<keyword evidence="3" id="KW-0808">Transferase</keyword>
<gene>
    <name evidence="9" type="ordered locus">SSGZ1_0267</name>
</gene>
<dbReference type="PANTHER" id="PTHR31814:SF2">
    <property type="entry name" value="PHOSPHOMEVALONATE KINASE"/>
    <property type="match status" value="1"/>
</dbReference>
<dbReference type="SUPFAM" id="SSF54211">
    <property type="entry name" value="Ribosomal protein S5 domain 2-like"/>
    <property type="match status" value="1"/>
</dbReference>
<dbReference type="HOGENOM" id="CLU_017814_7_0_9"/>
<dbReference type="Proteomes" id="UP000002359">
    <property type="component" value="Chromosome"/>
</dbReference>
<sequence>MFSVRRIGRHHKQHLKRESSMKVQVKIPGKLFLAGEYAVVEAGYPAVIAAVGQYLTVTIETSDQGSLHSSQKADLYLTWERKEGAVRIQGSHPYALIESAMQVTEAYLTAKGYACHGTYSLSVQSDLDDQASGAKYGLGSSGAVTVATVKALLTYYGHQADALLTYKLAALTQSKLGMTGSFGDLAASSFGGLIAYHSLDRSWLLGKMAELSLLDVVESDWQSLSISPIQLPQGLDLLVGWTGSAASTDSLVSQMESQKSQTEKEQIHSQFLADSKTCVEQLIVACQTNDSVSARQALSANRKLLQDFARGMGLVIETPQLSQLCDLAQTYGAVAKSSGAGGGDCGICLVDSKEQKAAIETAWQEAGIFPLTLNIASRE</sequence>
<dbReference type="InterPro" id="IPR036554">
    <property type="entry name" value="GHMP_kinase_C_sf"/>
</dbReference>
<dbReference type="InterPro" id="IPR020568">
    <property type="entry name" value="Ribosomal_Su5_D2-typ_SF"/>
</dbReference>
<dbReference type="PRINTS" id="PR00959">
    <property type="entry name" value="MEVGALKINASE"/>
</dbReference>
<dbReference type="PATRIC" id="fig|423211.3.peg.265"/>
<dbReference type="NCBIfam" id="TIGR01220">
    <property type="entry name" value="Pmev_kin_Gr_pos"/>
    <property type="match status" value="1"/>
</dbReference>
<dbReference type="Pfam" id="PF08544">
    <property type="entry name" value="GHMP_kinases_C"/>
    <property type="match status" value="1"/>
</dbReference>
<name>D5AFW7_STRGZ</name>
<evidence type="ECO:0000256" key="2">
    <source>
        <dbReference type="ARBA" id="ARBA00012958"/>
    </source>
</evidence>
<evidence type="ECO:0000256" key="6">
    <source>
        <dbReference type="ARBA" id="ARBA00022840"/>
    </source>
</evidence>
<evidence type="ECO:0000313" key="10">
    <source>
        <dbReference type="Proteomes" id="UP000002359"/>
    </source>
</evidence>
<dbReference type="InterPro" id="IPR014721">
    <property type="entry name" value="Ribsml_uS5_D2-typ_fold_subgr"/>
</dbReference>
<proteinExistence type="predicted"/>
<dbReference type="Gene3D" id="3.30.230.10">
    <property type="match status" value="1"/>
</dbReference>
<dbReference type="GO" id="GO:0005524">
    <property type="term" value="F:ATP binding"/>
    <property type="evidence" value="ECO:0007669"/>
    <property type="project" value="UniProtKB-KW"/>
</dbReference>
<evidence type="ECO:0000256" key="4">
    <source>
        <dbReference type="ARBA" id="ARBA00022741"/>
    </source>
</evidence>
<accession>D5AFW7</accession>
<reference evidence="9 10" key="1">
    <citation type="journal article" date="2009" name="J. Infect. Dis.">
        <title>Clinical, experimental, and genomic differences between intermediately pathogenic, highly pathogenic, and epidemic Streptococcus suis.</title>
        <authorList>
            <person name="Ye C."/>
            <person name="Zheng H."/>
            <person name="Zhang J."/>
            <person name="Jing H."/>
            <person name="Wang L."/>
            <person name="Xiong Y."/>
            <person name="Wang W."/>
            <person name="Zhou Z."/>
            <person name="Sun Q."/>
            <person name="Luo X."/>
            <person name="Du H."/>
            <person name="Gottschalk M."/>
            <person name="Xu J."/>
        </authorList>
    </citation>
    <scope>NUCLEOTIDE SEQUENCE [LARGE SCALE GENOMIC DNA]</scope>
    <source>
        <strain evidence="9 10">GZ1</strain>
    </source>
</reference>
<evidence type="ECO:0000313" key="9">
    <source>
        <dbReference type="EMBL" id="ADE30732.1"/>
    </source>
</evidence>
<evidence type="ECO:0000259" key="8">
    <source>
        <dbReference type="Pfam" id="PF08544"/>
    </source>
</evidence>